<reference evidence="8" key="1">
    <citation type="submission" date="2016-10" db="EMBL/GenBank/DDBJ databases">
        <authorList>
            <person name="Varghese N."/>
            <person name="Submissions S."/>
        </authorList>
    </citation>
    <scope>NUCLEOTIDE SEQUENCE [LARGE SCALE GENOMIC DNA]</scope>
    <source>
        <strain evidence="8">DSM 11526</strain>
    </source>
</reference>
<keyword evidence="8" id="KW-1185">Reference proteome</keyword>
<evidence type="ECO:0000259" key="6">
    <source>
        <dbReference type="Pfam" id="PF14759"/>
    </source>
</evidence>
<protein>
    <submittedName>
        <fullName evidence="7">3-phenylpropionate/trans-cinnamate dioxygenase ferredoxin reductase subunit</fullName>
    </submittedName>
</protein>
<evidence type="ECO:0000256" key="1">
    <source>
        <dbReference type="ARBA" id="ARBA00001974"/>
    </source>
</evidence>
<dbReference type="SUPFAM" id="SSF55424">
    <property type="entry name" value="FAD/NAD-linked reductases, dimerisation (C-terminal) domain"/>
    <property type="match status" value="1"/>
</dbReference>
<dbReference type="GO" id="GO:0016651">
    <property type="term" value="F:oxidoreductase activity, acting on NAD(P)H"/>
    <property type="evidence" value="ECO:0007669"/>
    <property type="project" value="TreeGrafter"/>
</dbReference>
<dbReference type="Pfam" id="PF07992">
    <property type="entry name" value="Pyr_redox_2"/>
    <property type="match status" value="1"/>
</dbReference>
<keyword evidence="2" id="KW-0285">Flavoprotein</keyword>
<dbReference type="InterPro" id="IPR016156">
    <property type="entry name" value="FAD/NAD-linked_Rdtase_dimer_sf"/>
</dbReference>
<evidence type="ECO:0000313" key="8">
    <source>
        <dbReference type="Proteomes" id="UP000242469"/>
    </source>
</evidence>
<evidence type="ECO:0000256" key="2">
    <source>
        <dbReference type="ARBA" id="ARBA00022630"/>
    </source>
</evidence>
<dbReference type="InterPro" id="IPR023753">
    <property type="entry name" value="FAD/NAD-binding_dom"/>
</dbReference>
<dbReference type="Proteomes" id="UP000242469">
    <property type="component" value="Unassembled WGS sequence"/>
</dbReference>
<dbReference type="Gene3D" id="3.30.390.30">
    <property type="match status" value="1"/>
</dbReference>
<dbReference type="InterPro" id="IPR028202">
    <property type="entry name" value="Reductase_C"/>
</dbReference>
<dbReference type="PANTHER" id="PTHR43557">
    <property type="entry name" value="APOPTOSIS-INDUCING FACTOR 1"/>
    <property type="match status" value="1"/>
</dbReference>
<dbReference type="STRING" id="1122198.SAMN02745729_11352"/>
<evidence type="ECO:0000256" key="3">
    <source>
        <dbReference type="ARBA" id="ARBA00022827"/>
    </source>
</evidence>
<dbReference type="GO" id="GO:0005737">
    <property type="term" value="C:cytoplasm"/>
    <property type="evidence" value="ECO:0007669"/>
    <property type="project" value="TreeGrafter"/>
</dbReference>
<dbReference type="Pfam" id="PF14759">
    <property type="entry name" value="Reductase_C"/>
    <property type="match status" value="1"/>
</dbReference>
<feature type="domain" description="Reductase C-terminal" evidence="6">
    <location>
        <begin position="318"/>
        <end position="399"/>
    </location>
</feature>
<dbReference type="Gene3D" id="3.50.50.60">
    <property type="entry name" value="FAD/NAD(P)-binding domain"/>
    <property type="match status" value="2"/>
</dbReference>
<dbReference type="OrthoDB" id="9800607at2"/>
<dbReference type="PANTHER" id="PTHR43557:SF2">
    <property type="entry name" value="RIESKE DOMAIN-CONTAINING PROTEIN-RELATED"/>
    <property type="match status" value="1"/>
</dbReference>
<gene>
    <name evidence="7" type="ORF">SAMN02745729_11352</name>
</gene>
<evidence type="ECO:0000259" key="5">
    <source>
        <dbReference type="Pfam" id="PF07992"/>
    </source>
</evidence>
<keyword evidence="7" id="KW-0223">Dioxygenase</keyword>
<dbReference type="SUPFAM" id="SSF51905">
    <property type="entry name" value="FAD/NAD(P)-binding domain"/>
    <property type="match status" value="2"/>
</dbReference>
<dbReference type="GO" id="GO:0051213">
    <property type="term" value="F:dioxygenase activity"/>
    <property type="evidence" value="ECO:0007669"/>
    <property type="project" value="UniProtKB-KW"/>
</dbReference>
<dbReference type="InterPro" id="IPR036188">
    <property type="entry name" value="FAD/NAD-bd_sf"/>
</dbReference>
<dbReference type="PRINTS" id="PR00411">
    <property type="entry name" value="PNDRDTASEI"/>
</dbReference>
<evidence type="ECO:0000256" key="4">
    <source>
        <dbReference type="ARBA" id="ARBA00023002"/>
    </source>
</evidence>
<evidence type="ECO:0000313" key="7">
    <source>
        <dbReference type="EMBL" id="SEB02189.1"/>
    </source>
</evidence>
<comment type="cofactor">
    <cofactor evidence="1">
        <name>FAD</name>
        <dbReference type="ChEBI" id="CHEBI:57692"/>
    </cofactor>
</comment>
<sequence length="402" mass="43712">MQHLVIVGGGHLAAALITGLYRQGFDGRVTLLSAEDSLPCNRPVLSKEYLKGELTEEGLALVAQHVWKDPRFTCQLNTRVSEIDRQQKTVVANGHLVPYDQLVLATGTTPRRLDIPGHELAGIHYLKTLFDARQLRGALQPGKRLAVIGGGFIGLEIAAAARQNSMAVTVLEAGERILGRVVAPEVSECFMQLHQNHGVDIRTGVGVENFMGQQAIEAVRLTNGEVLAADQVVVGIGVVPEVSLAQQAGLECDNGIVIDQCCRTSDPAIHAGGDCAVQFSPLYNRNLRLESVQNTSAHAQTILAQLTGQPIPEPAVPWFWSTQYEARLQIAGLNPDYDQLIARGQDTQARSWLYLKQGRLVACDAINRPADFLQAKKMIMTETQIDIPKAEDINIPLSQCIA</sequence>
<keyword evidence="4" id="KW-0560">Oxidoreductase</keyword>
<dbReference type="EMBL" id="FNRJ01000013">
    <property type="protein sequence ID" value="SEB02189.1"/>
    <property type="molecule type" value="Genomic_DNA"/>
</dbReference>
<dbReference type="PRINTS" id="PR00368">
    <property type="entry name" value="FADPNR"/>
</dbReference>
<proteinExistence type="predicted"/>
<organism evidence="7 8">
    <name type="scientific">Marinobacterium iners DSM 11526</name>
    <dbReference type="NCBI Taxonomy" id="1122198"/>
    <lineage>
        <taxon>Bacteria</taxon>
        <taxon>Pseudomonadati</taxon>
        <taxon>Pseudomonadota</taxon>
        <taxon>Gammaproteobacteria</taxon>
        <taxon>Oceanospirillales</taxon>
        <taxon>Oceanospirillaceae</taxon>
        <taxon>Marinobacterium</taxon>
    </lineage>
</organism>
<dbReference type="RefSeq" id="WP_091827294.1">
    <property type="nucleotide sequence ID" value="NZ_FNRJ01000013.1"/>
</dbReference>
<keyword evidence="3" id="KW-0274">FAD</keyword>
<dbReference type="InterPro" id="IPR050446">
    <property type="entry name" value="FAD-oxidoreductase/Apoptosis"/>
</dbReference>
<dbReference type="AlphaFoldDB" id="A0A1H4FXW1"/>
<feature type="domain" description="FAD/NAD(P)-binding" evidence="5">
    <location>
        <begin position="3"/>
        <end position="297"/>
    </location>
</feature>
<name>A0A1H4FXW1_9GAMM</name>
<accession>A0A1H4FXW1</accession>